<dbReference type="Gene3D" id="3.40.630.30">
    <property type="match status" value="1"/>
</dbReference>
<dbReference type="InterPro" id="IPR017469">
    <property type="entry name" value="PEP-CTERM_FemAB-rel"/>
</dbReference>
<proteinExistence type="predicted"/>
<keyword evidence="3" id="KW-1185">Reference proteome</keyword>
<reference evidence="2" key="1">
    <citation type="submission" date="2020-01" db="EMBL/GenBank/DDBJ databases">
        <authorList>
            <person name="Rat A."/>
        </authorList>
    </citation>
    <scope>NUCLEOTIDE SEQUENCE</scope>
    <source>
        <strain evidence="2">LMG 31231</strain>
    </source>
</reference>
<dbReference type="InterPro" id="IPR016181">
    <property type="entry name" value="Acyl_CoA_acyltransferase"/>
</dbReference>
<dbReference type="EMBL" id="JAAEDM010000005">
    <property type="protein sequence ID" value="MBR0670169.1"/>
    <property type="molecule type" value="Genomic_DNA"/>
</dbReference>
<dbReference type="InterPro" id="IPR038740">
    <property type="entry name" value="BioF2-like_GNAT_dom"/>
</dbReference>
<feature type="domain" description="BioF2-like acetyltransferase" evidence="1">
    <location>
        <begin position="155"/>
        <end position="289"/>
    </location>
</feature>
<dbReference type="RefSeq" id="WP_211860542.1">
    <property type="nucleotide sequence ID" value="NZ_JAAEDM010000005.1"/>
</dbReference>
<dbReference type="Proteomes" id="UP001138751">
    <property type="component" value="Unassembled WGS sequence"/>
</dbReference>
<evidence type="ECO:0000313" key="3">
    <source>
        <dbReference type="Proteomes" id="UP001138751"/>
    </source>
</evidence>
<accession>A0A9X9WSP0</accession>
<dbReference type="Pfam" id="PF13480">
    <property type="entry name" value="Acetyltransf_6"/>
    <property type="match status" value="1"/>
</dbReference>
<dbReference type="AlphaFoldDB" id="A0A9X9WSP0"/>
<reference evidence="2" key="2">
    <citation type="journal article" date="2021" name="Syst. Appl. Microbiol.">
        <title>Roseomonas hellenica sp. nov., isolated from roots of wild-growing Alkanna tinctoria.</title>
        <authorList>
            <person name="Rat A."/>
            <person name="Naranjo H.D."/>
            <person name="Lebbe L."/>
            <person name="Cnockaert M."/>
            <person name="Krigas N."/>
            <person name="Grigoriadou K."/>
            <person name="Maloupa E."/>
            <person name="Willems A."/>
        </authorList>
    </citation>
    <scope>NUCLEOTIDE SEQUENCE</scope>
    <source>
        <strain evidence="2">LMG 31231</strain>
    </source>
</reference>
<dbReference type="PANTHER" id="PTHR36174:SF1">
    <property type="entry name" value="LIPID II:GLYCINE GLYCYLTRANSFERASE"/>
    <property type="match status" value="1"/>
</dbReference>
<comment type="caution">
    <text evidence="2">The sequence shown here is derived from an EMBL/GenBank/DDBJ whole genome shotgun (WGS) entry which is preliminary data.</text>
</comment>
<dbReference type="NCBIfam" id="TIGR03019">
    <property type="entry name" value="pepcterm_femAB"/>
    <property type="match status" value="1"/>
</dbReference>
<evidence type="ECO:0000259" key="1">
    <source>
        <dbReference type="Pfam" id="PF13480"/>
    </source>
</evidence>
<gene>
    <name evidence="2" type="ORF">GXW76_03195</name>
</gene>
<dbReference type="SUPFAM" id="SSF55729">
    <property type="entry name" value="Acyl-CoA N-acyltransferases (Nat)"/>
    <property type="match status" value="1"/>
</dbReference>
<organism evidence="2 3">
    <name type="scientific">Neoroseomonas soli</name>
    <dbReference type="NCBI Taxonomy" id="1081025"/>
    <lineage>
        <taxon>Bacteria</taxon>
        <taxon>Pseudomonadati</taxon>
        <taxon>Pseudomonadota</taxon>
        <taxon>Alphaproteobacteria</taxon>
        <taxon>Acetobacterales</taxon>
        <taxon>Acetobacteraceae</taxon>
        <taxon>Neoroseomonas</taxon>
    </lineage>
</organism>
<evidence type="ECO:0000313" key="2">
    <source>
        <dbReference type="EMBL" id="MBR0670169.1"/>
    </source>
</evidence>
<protein>
    <submittedName>
        <fullName evidence="2">FemAB family PEP-CTERM system-associated protein</fullName>
    </submittedName>
</protein>
<dbReference type="InterPro" id="IPR050644">
    <property type="entry name" value="PG_Glycine_Bridge_Synth"/>
</dbReference>
<name>A0A9X9WSP0_9PROT</name>
<dbReference type="PANTHER" id="PTHR36174">
    <property type="entry name" value="LIPID II:GLYCINE GLYCYLTRANSFERASE"/>
    <property type="match status" value="1"/>
</dbReference>
<sequence length="347" mass="38989">MAPRVRMLDEQAVPAWDAFVRPAREATFFHLAAWERVIRKAFGHATHYAYAEQDGCIVGVLPLARMRTRLFGDVLASTPFCVYGGSVAATPEAAVALEAHAIDLQRRLGVPCLEFRRAGTPDPGWLPRPPLYFTFRKPILVTGDDDRDLERNIPRKQRAEVRKALRRGLTAVTDGDVDRLHRVYAESVRNLGSPVFPRRYFRLLAEAFPEESDVTTVLHEGRPVASVLNFHFRQEVLPYYGGGTREARGLSANDLMYWEVMRVAGRDRGATSFDFGRSKLGTGAFDFKKNWGFTPQELHYCYRLAPGAAVPDNNPNNPKYRLLIAAWKRLPLPVANTIGPMLVRGLG</sequence>